<reference evidence="1 2" key="1">
    <citation type="submission" date="2024-10" db="EMBL/GenBank/DDBJ databases">
        <authorList>
            <person name="Ratan Roy A."/>
            <person name="Morales Sandoval P.H."/>
            <person name="De Los Santos Villalobos S."/>
            <person name="Chakraborty S."/>
            <person name="Mukherjee J."/>
        </authorList>
    </citation>
    <scope>NUCLEOTIDE SEQUENCE [LARGE SCALE GENOMIC DNA]</scope>
    <source>
        <strain evidence="1 2">S1</strain>
    </source>
</reference>
<organism evidence="1 2">
    <name type="scientific">Almyronema epifaneia S1</name>
    <dbReference type="NCBI Taxonomy" id="2991925"/>
    <lineage>
        <taxon>Bacteria</taxon>
        <taxon>Bacillati</taxon>
        <taxon>Cyanobacteriota</taxon>
        <taxon>Cyanophyceae</taxon>
        <taxon>Nodosilineales</taxon>
        <taxon>Nodosilineaceae</taxon>
        <taxon>Almyronema</taxon>
        <taxon>Almyronema epifaneia</taxon>
    </lineage>
</organism>
<evidence type="ECO:0008006" key="3">
    <source>
        <dbReference type="Google" id="ProtNLM"/>
    </source>
</evidence>
<dbReference type="EMBL" id="JBHZOL010000004">
    <property type="protein sequence ID" value="MFE4104796.1"/>
    <property type="molecule type" value="Genomic_DNA"/>
</dbReference>
<proteinExistence type="predicted"/>
<dbReference type="Proteomes" id="UP001600165">
    <property type="component" value="Unassembled WGS sequence"/>
</dbReference>
<name>A0ABW6I9F9_9CYAN</name>
<dbReference type="RefSeq" id="WP_377960422.1">
    <property type="nucleotide sequence ID" value="NZ_JBHZOL010000004.1"/>
</dbReference>
<evidence type="ECO:0000313" key="2">
    <source>
        <dbReference type="Proteomes" id="UP001600165"/>
    </source>
</evidence>
<keyword evidence="2" id="KW-1185">Reference proteome</keyword>
<comment type="caution">
    <text evidence="1">The sequence shown here is derived from an EMBL/GenBank/DDBJ whole genome shotgun (WGS) entry which is preliminary data.</text>
</comment>
<sequence length="167" mass="18351">MGLTISSLLLSCDRLAEDFSVTTDRYEARAITTYTWQVSYQGQADIPQALRQENFESTSLVNRNGIEPEAAVSGPDDQGLWWPELPPRPTVDVLEASQRQGEQRSDAELLKSVHYEIAFEAAADSQQTLPTNYAVYRQAVKAIAADQALVLTLGPNQASVIKAEPTP</sequence>
<protein>
    <recommendedName>
        <fullName evidence="3">Lipoprotein</fullName>
    </recommendedName>
</protein>
<evidence type="ECO:0000313" key="1">
    <source>
        <dbReference type="EMBL" id="MFE4104796.1"/>
    </source>
</evidence>
<accession>A0ABW6I9F9</accession>
<gene>
    <name evidence="1" type="ORF">ACFVKH_00815</name>
</gene>